<sequence length="144" mass="16508">MALTPEIDIEEVDSDEELSLEAVRLSQKTYRFDFETGRLTSELITGLEAVRQFVMLSLRIPRYAHAIYSADTGNELQEMLSDPDTTPEYKMMEIERLVTEAIIYDDRINRVHSFEIRHIDDTFHTSFIVDTAAGVLGFEEVLSA</sequence>
<dbReference type="STRING" id="1714264.BTO30_12555"/>
<dbReference type="Pfam" id="PF10934">
    <property type="entry name" value="Sheath_initiator"/>
    <property type="match status" value="1"/>
</dbReference>
<proteinExistence type="predicted"/>
<dbReference type="EMBL" id="MSDU01000029">
    <property type="protein sequence ID" value="OLN21845.1"/>
    <property type="molecule type" value="Genomic_DNA"/>
</dbReference>
<gene>
    <name evidence="1" type="ORF">BTO30_12555</name>
</gene>
<accession>A0A1Q8Q3H2</accession>
<comment type="caution">
    <text evidence="1">The sequence shown here is derived from an EMBL/GenBank/DDBJ whole genome shotgun (WGS) entry which is preliminary data.</text>
</comment>
<dbReference type="AlphaFoldDB" id="A0A1Q8Q3H2"/>
<name>A0A1Q8Q3H2_9BACI</name>
<dbReference type="InterPro" id="IPR020288">
    <property type="entry name" value="Sheath_initiator"/>
</dbReference>
<evidence type="ECO:0000313" key="1">
    <source>
        <dbReference type="EMBL" id="OLN21845.1"/>
    </source>
</evidence>
<evidence type="ECO:0000313" key="2">
    <source>
        <dbReference type="Proteomes" id="UP000185568"/>
    </source>
</evidence>
<organism evidence="1 2">
    <name type="scientific">Domibacillus antri</name>
    <dbReference type="NCBI Taxonomy" id="1714264"/>
    <lineage>
        <taxon>Bacteria</taxon>
        <taxon>Bacillati</taxon>
        <taxon>Bacillota</taxon>
        <taxon>Bacilli</taxon>
        <taxon>Bacillales</taxon>
        <taxon>Bacillaceae</taxon>
        <taxon>Domibacillus</taxon>
    </lineage>
</organism>
<dbReference type="RefSeq" id="WP_075399083.1">
    <property type="nucleotide sequence ID" value="NZ_MSDU01000029.1"/>
</dbReference>
<reference evidence="1 2" key="1">
    <citation type="submission" date="2016-12" db="EMBL/GenBank/DDBJ databases">
        <title>Domibacillus antri genome sequencing.</title>
        <authorList>
            <person name="Verma A."/>
            <person name="Krishnamurthi S."/>
        </authorList>
    </citation>
    <scope>NUCLEOTIDE SEQUENCE [LARGE SCALE GENOMIC DNA]</scope>
    <source>
        <strain evidence="1 2">XD80</strain>
    </source>
</reference>
<protein>
    <submittedName>
        <fullName evidence="1">Phage portal protein</fullName>
    </submittedName>
</protein>
<keyword evidence="2" id="KW-1185">Reference proteome</keyword>
<dbReference type="Proteomes" id="UP000185568">
    <property type="component" value="Unassembled WGS sequence"/>
</dbReference>
<dbReference type="OrthoDB" id="89089at2"/>